<comment type="caution">
    <text evidence="1">The sequence shown here is derived from an EMBL/GenBank/DDBJ whole genome shotgun (WGS) entry which is preliminary data.</text>
</comment>
<sequence length="192" mass="22032">MDISGRLINSNVLIRDSYVISLVIYGLFRRYRHHQSRLHFNDTEEALKYHALAKRNHASVLTADALWLARTLRAIIMVGPLKAIREVAQELNTNRMPFAIQSNLERKVERLVQMFTSQFQSTNSHTSHVSEAHRIELMCFSSSSIIPPAHRLPLLQVSYGFLQEKCFTTNAVQEVLLKSSPIPEAPMFMLQK</sequence>
<proteinExistence type="predicted"/>
<evidence type="ECO:0000313" key="1">
    <source>
        <dbReference type="EMBL" id="KAJ1350474.1"/>
    </source>
</evidence>
<evidence type="ECO:0000313" key="2">
    <source>
        <dbReference type="Proteomes" id="UP001196413"/>
    </source>
</evidence>
<organism evidence="1 2">
    <name type="scientific">Parelaphostrongylus tenuis</name>
    <name type="common">Meningeal worm</name>
    <dbReference type="NCBI Taxonomy" id="148309"/>
    <lineage>
        <taxon>Eukaryota</taxon>
        <taxon>Metazoa</taxon>
        <taxon>Ecdysozoa</taxon>
        <taxon>Nematoda</taxon>
        <taxon>Chromadorea</taxon>
        <taxon>Rhabditida</taxon>
        <taxon>Rhabditina</taxon>
        <taxon>Rhabditomorpha</taxon>
        <taxon>Strongyloidea</taxon>
        <taxon>Metastrongylidae</taxon>
        <taxon>Parelaphostrongylus</taxon>
    </lineage>
</organism>
<name>A0AAD5MTX0_PARTN</name>
<reference evidence="1" key="1">
    <citation type="submission" date="2021-06" db="EMBL/GenBank/DDBJ databases">
        <title>Parelaphostrongylus tenuis whole genome reference sequence.</title>
        <authorList>
            <person name="Garwood T.J."/>
            <person name="Larsen P.A."/>
            <person name="Fountain-Jones N.M."/>
            <person name="Garbe J.R."/>
            <person name="Macchietto M.G."/>
            <person name="Kania S.A."/>
            <person name="Gerhold R.W."/>
            <person name="Richards J.E."/>
            <person name="Wolf T.M."/>
        </authorList>
    </citation>
    <scope>NUCLEOTIDE SEQUENCE</scope>
    <source>
        <strain evidence="1">MNPRO001-30</strain>
        <tissue evidence="1">Meninges</tissue>
    </source>
</reference>
<keyword evidence="2" id="KW-1185">Reference proteome</keyword>
<dbReference type="EMBL" id="JAHQIW010000871">
    <property type="protein sequence ID" value="KAJ1350474.1"/>
    <property type="molecule type" value="Genomic_DNA"/>
</dbReference>
<accession>A0AAD5MTX0</accession>
<dbReference type="Proteomes" id="UP001196413">
    <property type="component" value="Unassembled WGS sequence"/>
</dbReference>
<dbReference type="AlphaFoldDB" id="A0AAD5MTX0"/>
<protein>
    <submittedName>
        <fullName evidence="1">Uncharacterized protein</fullName>
    </submittedName>
</protein>
<gene>
    <name evidence="1" type="ORF">KIN20_006270</name>
</gene>